<dbReference type="Pfam" id="PF13893">
    <property type="entry name" value="RRM_5"/>
    <property type="match status" value="1"/>
</dbReference>
<dbReference type="InterPro" id="IPR055204">
    <property type="entry name" value="HNRNPL_RRM"/>
</dbReference>
<evidence type="ECO:0000256" key="2">
    <source>
        <dbReference type="ARBA" id="ARBA00022737"/>
    </source>
</evidence>
<dbReference type="GO" id="GO:0005634">
    <property type="term" value="C:nucleus"/>
    <property type="evidence" value="ECO:0007669"/>
    <property type="project" value="InterPro"/>
</dbReference>
<keyword evidence="2" id="KW-0677">Repeat</keyword>
<feature type="domain" description="RRM" evidence="5">
    <location>
        <begin position="18"/>
        <end position="92"/>
    </location>
</feature>
<dbReference type="Pfam" id="PF11835">
    <property type="entry name" value="RRM_8"/>
    <property type="match status" value="1"/>
</dbReference>
<dbReference type="InterPro" id="IPR006536">
    <property type="entry name" value="HnRNP-L/PTB"/>
</dbReference>
<feature type="domain" description="RRM" evidence="5">
    <location>
        <begin position="416"/>
        <end position="490"/>
    </location>
</feature>
<reference evidence="6 7" key="1">
    <citation type="submission" date="2019-09" db="EMBL/GenBank/DDBJ databases">
        <title>Bird 10,000 Genomes (B10K) Project - Family phase.</title>
        <authorList>
            <person name="Zhang G."/>
        </authorList>
    </citation>
    <scope>NUCLEOTIDE SEQUENCE [LARGE SCALE GENOMIC DNA]</scope>
    <source>
        <strain evidence="6">B10K-DU-001-39</strain>
        <tissue evidence="6">Muscle</tissue>
    </source>
</reference>
<dbReference type="SUPFAM" id="SSF54928">
    <property type="entry name" value="RNA-binding domain, RBD"/>
    <property type="match status" value="4"/>
</dbReference>
<dbReference type="EMBL" id="VXAV01007772">
    <property type="protein sequence ID" value="NXL91083.1"/>
    <property type="molecule type" value="Genomic_DNA"/>
</dbReference>
<protein>
    <submittedName>
        <fullName evidence="6">PTBP3 protein</fullName>
    </submittedName>
</protein>
<name>A0A7L0WHL2_ALELA</name>
<organism evidence="6 7">
    <name type="scientific">Alectura lathami</name>
    <name type="common">Australian brush turkey</name>
    <dbReference type="NCBI Taxonomy" id="81907"/>
    <lineage>
        <taxon>Eukaryota</taxon>
        <taxon>Metazoa</taxon>
        <taxon>Chordata</taxon>
        <taxon>Craniata</taxon>
        <taxon>Vertebrata</taxon>
        <taxon>Euteleostomi</taxon>
        <taxon>Archelosauria</taxon>
        <taxon>Archosauria</taxon>
        <taxon>Dinosauria</taxon>
        <taxon>Saurischia</taxon>
        <taxon>Theropoda</taxon>
        <taxon>Coelurosauria</taxon>
        <taxon>Aves</taxon>
        <taxon>Neognathae</taxon>
        <taxon>Galloanserae</taxon>
        <taxon>Galliformes</taxon>
        <taxon>Megapodiidae</taxon>
        <taxon>Alectura</taxon>
    </lineage>
</organism>
<evidence type="ECO:0000256" key="1">
    <source>
        <dbReference type="ARBA" id="ARBA00022553"/>
    </source>
</evidence>
<evidence type="ECO:0000313" key="7">
    <source>
        <dbReference type="Proteomes" id="UP000562322"/>
    </source>
</evidence>
<dbReference type="InterPro" id="IPR000504">
    <property type="entry name" value="RRM_dom"/>
</dbReference>
<evidence type="ECO:0000256" key="4">
    <source>
        <dbReference type="PROSITE-ProRule" id="PRU00176"/>
    </source>
</evidence>
<accession>A0A7L0WHL2</accession>
<dbReference type="GO" id="GO:0003723">
    <property type="term" value="F:RNA binding"/>
    <property type="evidence" value="ECO:0007669"/>
    <property type="project" value="UniProtKB-UniRule"/>
</dbReference>
<dbReference type="Gene3D" id="3.30.70.330">
    <property type="match status" value="4"/>
</dbReference>
<keyword evidence="1" id="KW-0597">Phosphoprotein</keyword>
<sequence>GDDNKKFKGVLSPCIPSRVLHLRQIPSDATEADVIRLGVPFGKVTNLLLLKGKSQAFLELDSEEAAANMVSYYTSSTPQLYSQPVYVQYSNYKELKTDNLPNQSGVKAVLHVMNTVHRRPVSCAADVGAIFPSQSSVLRIIVENLYYPVTLEALYQIFSKFGPVLKIVTFTRNAKFQALLQHADPTTAYYSKVSLDGQNIYTACCTLRIDFSKLTDLKIRYNNEKSRDFTRYDLPAGESHSFMDPAILAAYGSQGTTFPQYAGTPGFVSPIGLPQNCLNTPPIPGPMALPAVATAPRTSVLLVSNLNPEAITPHGLFILFGVYGNVLCVKIMYKKNENALVQMADANQAQRAISNLNGQRVYGKFLRITFSKHQAIQLPREGQKDNELTKDYTNSPLHRYRNPGSKNLQNLFPPSATLHLSNIPPSVSVDALQKLFEDCGCTVKAFKFFLKNNMALIELNTVEEAIHGLIVLHNYDLGENHHLRVSFSNSII</sequence>
<dbReference type="PROSITE" id="PS50102">
    <property type="entry name" value="RRM"/>
    <property type="match status" value="4"/>
</dbReference>
<evidence type="ECO:0000313" key="6">
    <source>
        <dbReference type="EMBL" id="NXL91083.1"/>
    </source>
</evidence>
<keyword evidence="7" id="KW-1185">Reference proteome</keyword>
<proteinExistence type="predicted"/>
<feature type="non-terminal residue" evidence="6">
    <location>
        <position position="492"/>
    </location>
</feature>
<feature type="domain" description="RRM" evidence="5">
    <location>
        <begin position="138"/>
        <end position="214"/>
    </location>
</feature>
<dbReference type="NCBIfam" id="TIGR01649">
    <property type="entry name" value="hnRNP-L_PTB"/>
    <property type="match status" value="1"/>
</dbReference>
<dbReference type="InterPro" id="IPR021790">
    <property type="entry name" value="PTBP1-like_RRM2"/>
</dbReference>
<evidence type="ECO:0000259" key="5">
    <source>
        <dbReference type="PROSITE" id="PS50102"/>
    </source>
</evidence>
<dbReference type="SMART" id="SM00360">
    <property type="entry name" value="RRM"/>
    <property type="match status" value="4"/>
</dbReference>
<dbReference type="AlphaFoldDB" id="A0A7L0WHL2"/>
<evidence type="ECO:0000256" key="3">
    <source>
        <dbReference type="ARBA" id="ARBA00022884"/>
    </source>
</evidence>
<feature type="domain" description="RRM" evidence="5">
    <location>
        <begin position="299"/>
        <end position="373"/>
    </location>
</feature>
<keyword evidence="3 4" id="KW-0694">RNA-binding</keyword>
<dbReference type="OrthoDB" id="296632at2759"/>
<dbReference type="InterPro" id="IPR012677">
    <property type="entry name" value="Nucleotide-bd_a/b_plait_sf"/>
</dbReference>
<dbReference type="GO" id="GO:0006397">
    <property type="term" value="P:mRNA processing"/>
    <property type="evidence" value="ECO:0007669"/>
    <property type="project" value="InterPro"/>
</dbReference>
<dbReference type="PANTHER" id="PTHR15592">
    <property type="entry name" value="MATRIN 3/NUCLEAR PROTEIN 220-RELATED"/>
    <property type="match status" value="1"/>
</dbReference>
<gene>
    <name evidence="6" type="primary">Ptbp3</name>
    <name evidence="6" type="ORF">ALELAT_R10787</name>
</gene>
<comment type="caution">
    <text evidence="6">The sequence shown here is derived from an EMBL/GenBank/DDBJ whole genome shotgun (WGS) entry which is preliminary data.</text>
</comment>
<dbReference type="FunFam" id="3.30.70.330:FF:000341">
    <property type="entry name" value="Hephaestus, isoform C"/>
    <property type="match status" value="1"/>
</dbReference>
<feature type="non-terminal residue" evidence="6">
    <location>
        <position position="1"/>
    </location>
</feature>
<dbReference type="FunFam" id="3.30.70.330:FF:000032">
    <property type="entry name" value="Polypyrimidine tract-binding protein 2 isoform 1"/>
    <property type="match status" value="1"/>
</dbReference>
<dbReference type="Proteomes" id="UP000562322">
    <property type="component" value="Unassembled WGS sequence"/>
</dbReference>
<dbReference type="Pfam" id="PF22976">
    <property type="entry name" value="RRM_10"/>
    <property type="match status" value="1"/>
</dbReference>
<dbReference type="InterPro" id="IPR035979">
    <property type="entry name" value="RBD_domain_sf"/>
</dbReference>